<keyword evidence="1" id="KW-1133">Transmembrane helix</keyword>
<keyword evidence="1" id="KW-0812">Transmembrane</keyword>
<organism evidence="2 3">
    <name type="scientific">Populus alba x Populus x berolinensis</name>
    <dbReference type="NCBI Taxonomy" id="444605"/>
    <lineage>
        <taxon>Eukaryota</taxon>
        <taxon>Viridiplantae</taxon>
        <taxon>Streptophyta</taxon>
        <taxon>Embryophyta</taxon>
        <taxon>Tracheophyta</taxon>
        <taxon>Spermatophyta</taxon>
        <taxon>Magnoliopsida</taxon>
        <taxon>eudicotyledons</taxon>
        <taxon>Gunneridae</taxon>
        <taxon>Pentapetalae</taxon>
        <taxon>rosids</taxon>
        <taxon>fabids</taxon>
        <taxon>Malpighiales</taxon>
        <taxon>Salicaceae</taxon>
        <taxon>Saliceae</taxon>
        <taxon>Populus</taxon>
    </lineage>
</organism>
<keyword evidence="1" id="KW-0472">Membrane</keyword>
<evidence type="ECO:0000313" key="2">
    <source>
        <dbReference type="EMBL" id="KAJ6994408.1"/>
    </source>
</evidence>
<dbReference type="EMBL" id="JAQIZT010000006">
    <property type="protein sequence ID" value="KAJ6994408.1"/>
    <property type="molecule type" value="Genomic_DNA"/>
</dbReference>
<evidence type="ECO:0000256" key="1">
    <source>
        <dbReference type="SAM" id="Phobius"/>
    </source>
</evidence>
<comment type="caution">
    <text evidence="2">The sequence shown here is derived from an EMBL/GenBank/DDBJ whole genome shotgun (WGS) entry which is preliminary data.</text>
</comment>
<sequence>MGILPAIPSCFCWYQHCVVWFSNQPGRIFWFHSFEMELGIISSKKYIGELMFGWPTSQVYAKLGLLRSKSQHFDLKMDVFGGVNTKSTSPLLVFIPQVIASCCFLFFSLLCVKRGELEVDPRTPKAKA</sequence>
<dbReference type="AlphaFoldDB" id="A0AAD6QQ65"/>
<accession>A0AAD6QQ65</accession>
<reference evidence="2" key="1">
    <citation type="journal article" date="2023" name="Mol. Ecol. Resour.">
        <title>Chromosome-level genome assembly of a triploid poplar Populus alba 'Berolinensis'.</title>
        <authorList>
            <person name="Chen S."/>
            <person name="Yu Y."/>
            <person name="Wang X."/>
            <person name="Wang S."/>
            <person name="Zhang T."/>
            <person name="Zhou Y."/>
            <person name="He R."/>
            <person name="Meng N."/>
            <person name="Wang Y."/>
            <person name="Liu W."/>
            <person name="Liu Z."/>
            <person name="Liu J."/>
            <person name="Guo Q."/>
            <person name="Huang H."/>
            <person name="Sederoff R.R."/>
            <person name="Wang G."/>
            <person name="Qu G."/>
            <person name="Chen S."/>
        </authorList>
    </citation>
    <scope>NUCLEOTIDE SEQUENCE</scope>
    <source>
        <strain evidence="2">SC-2020</strain>
    </source>
</reference>
<dbReference type="Proteomes" id="UP001164929">
    <property type="component" value="Chromosome 6"/>
</dbReference>
<name>A0AAD6QQ65_9ROSI</name>
<proteinExistence type="predicted"/>
<evidence type="ECO:0000313" key="3">
    <source>
        <dbReference type="Proteomes" id="UP001164929"/>
    </source>
</evidence>
<feature type="transmembrane region" description="Helical" evidence="1">
    <location>
        <begin position="91"/>
        <end position="112"/>
    </location>
</feature>
<protein>
    <submittedName>
        <fullName evidence="2">Uncharacterized protein</fullName>
    </submittedName>
</protein>
<keyword evidence="3" id="KW-1185">Reference proteome</keyword>
<gene>
    <name evidence="2" type="ORF">NC653_017283</name>
</gene>